<dbReference type="EMBL" id="JAPWTK010000006">
    <property type="protein sequence ID" value="KAJ8961091.1"/>
    <property type="molecule type" value="Genomic_DNA"/>
</dbReference>
<sequence>MDWLSELRVDNSSRKERENLGDISVLVYLPADTNVKTMKHSEWRKIAKKARRKRIRQHQAELRHQLEQEEQRRREGCADYKVWLEEQDKAEQLHAKLEATLAAERELQWRKVEKEAQRQWQALQEKLAAAREERARQNEQIKLEWEREQQRQKLLKEQKERELQEALKQQELLDQKVNDFLENGGDTPEHLKTERETNPSKPICPFFQKTSSCRFYDVCSRNHVRPGISRILLILNFFTDYSLEATENEHGSDASLEFENYETYNHYKEFFYDVIPELETFGTIKLFKTCCNHEPHLRGNVYVEYSTTNSALKCYKVLNGRWYGGKQLNVEFCKIKSWRTAICGLYFVKRCPKGNSCNFLHVFRNPKNLYNDYEDQNRRTMLLIGEIGGGQNLQNGYHLETGKRVIRNIQSDEGEVGQNPKKSCAEIDSHNHLEDVEEAILDHARKLQRSIRDKRQEDHQGDLIGQTEAKILADPANVVCHIENLGLW</sequence>
<organism evidence="11 12">
    <name type="scientific">Aromia moschata</name>
    <dbReference type="NCBI Taxonomy" id="1265417"/>
    <lineage>
        <taxon>Eukaryota</taxon>
        <taxon>Metazoa</taxon>
        <taxon>Ecdysozoa</taxon>
        <taxon>Arthropoda</taxon>
        <taxon>Hexapoda</taxon>
        <taxon>Insecta</taxon>
        <taxon>Pterygota</taxon>
        <taxon>Neoptera</taxon>
        <taxon>Endopterygota</taxon>
        <taxon>Coleoptera</taxon>
        <taxon>Polyphaga</taxon>
        <taxon>Cucujiformia</taxon>
        <taxon>Chrysomeloidea</taxon>
        <taxon>Cerambycidae</taxon>
        <taxon>Cerambycinae</taxon>
        <taxon>Callichromatini</taxon>
        <taxon>Aromia</taxon>
    </lineage>
</organism>
<dbReference type="InterPro" id="IPR035979">
    <property type="entry name" value="RBD_domain_sf"/>
</dbReference>
<dbReference type="InterPro" id="IPR012677">
    <property type="entry name" value="Nucleotide-bd_a/b_plait_sf"/>
</dbReference>
<dbReference type="GO" id="GO:0000398">
    <property type="term" value="P:mRNA splicing, via spliceosome"/>
    <property type="evidence" value="ECO:0007669"/>
    <property type="project" value="InterPro"/>
</dbReference>
<keyword evidence="5 6" id="KW-0694">RNA-binding</keyword>
<keyword evidence="3 7" id="KW-0863">Zinc-finger</keyword>
<dbReference type="GO" id="GO:0089701">
    <property type="term" value="C:U2AF complex"/>
    <property type="evidence" value="ECO:0007669"/>
    <property type="project" value="InterPro"/>
</dbReference>
<proteinExistence type="predicted"/>
<evidence type="ECO:0000313" key="11">
    <source>
        <dbReference type="EMBL" id="KAJ8961091.1"/>
    </source>
</evidence>
<dbReference type="PROSITE" id="PS50102">
    <property type="entry name" value="RRM"/>
    <property type="match status" value="1"/>
</dbReference>
<dbReference type="Gene3D" id="3.30.70.330">
    <property type="match status" value="1"/>
</dbReference>
<evidence type="ECO:0000256" key="1">
    <source>
        <dbReference type="ARBA" id="ARBA00022723"/>
    </source>
</evidence>
<feature type="coiled-coil region" evidence="8">
    <location>
        <begin position="52"/>
        <end position="183"/>
    </location>
</feature>
<dbReference type="InterPro" id="IPR000571">
    <property type="entry name" value="Znf_CCCH"/>
</dbReference>
<dbReference type="PRINTS" id="PR01848">
    <property type="entry name" value="U2AUXFACTOR"/>
</dbReference>
<keyword evidence="1 7" id="KW-0479">Metal-binding</keyword>
<feature type="non-terminal residue" evidence="11">
    <location>
        <position position="488"/>
    </location>
</feature>
<name>A0AAV8ZB82_9CUCU</name>
<evidence type="ECO:0000256" key="6">
    <source>
        <dbReference type="PROSITE-ProRule" id="PRU00176"/>
    </source>
</evidence>
<feature type="zinc finger region" description="C3H1-type" evidence="7">
    <location>
        <begin position="198"/>
        <end position="226"/>
    </location>
</feature>
<keyword evidence="4 7" id="KW-0862">Zinc</keyword>
<dbReference type="InterPro" id="IPR000504">
    <property type="entry name" value="RRM_dom"/>
</dbReference>
<dbReference type="SMART" id="SM00361">
    <property type="entry name" value="RRM_1"/>
    <property type="match status" value="1"/>
</dbReference>
<gene>
    <name evidence="11" type="ORF">NQ318_008767</name>
</gene>
<dbReference type="SMART" id="SM00356">
    <property type="entry name" value="ZnF_C3H1"/>
    <property type="match status" value="2"/>
</dbReference>
<dbReference type="PROSITE" id="PS50103">
    <property type="entry name" value="ZF_C3H1"/>
    <property type="match status" value="2"/>
</dbReference>
<comment type="caution">
    <text evidence="11">The sequence shown here is derived from an EMBL/GenBank/DDBJ whole genome shotgun (WGS) entry which is preliminary data.</text>
</comment>
<accession>A0AAV8ZB82</accession>
<evidence type="ECO:0000256" key="2">
    <source>
        <dbReference type="ARBA" id="ARBA00022737"/>
    </source>
</evidence>
<evidence type="ECO:0000313" key="12">
    <source>
        <dbReference type="Proteomes" id="UP001162162"/>
    </source>
</evidence>
<evidence type="ECO:0000259" key="9">
    <source>
        <dbReference type="PROSITE" id="PS50102"/>
    </source>
</evidence>
<dbReference type="PANTHER" id="PTHR12620">
    <property type="entry name" value="U2 SNRNP AUXILIARY FACTOR, SMALL SUBUNIT"/>
    <property type="match status" value="1"/>
</dbReference>
<dbReference type="AlphaFoldDB" id="A0AAV8ZB82"/>
<dbReference type="GO" id="GO:0008270">
    <property type="term" value="F:zinc ion binding"/>
    <property type="evidence" value="ECO:0007669"/>
    <property type="project" value="UniProtKB-KW"/>
</dbReference>
<feature type="domain" description="RRM" evidence="9">
    <location>
        <begin position="254"/>
        <end position="335"/>
    </location>
</feature>
<dbReference type="SUPFAM" id="SSF54928">
    <property type="entry name" value="RNA-binding domain, RBD"/>
    <property type="match status" value="1"/>
</dbReference>
<evidence type="ECO:0000256" key="8">
    <source>
        <dbReference type="SAM" id="Coils"/>
    </source>
</evidence>
<feature type="domain" description="C3H1-type" evidence="10">
    <location>
        <begin position="198"/>
        <end position="226"/>
    </location>
</feature>
<protein>
    <submittedName>
        <fullName evidence="11">Uncharacterized protein</fullName>
    </submittedName>
</protein>
<dbReference type="GO" id="GO:0003723">
    <property type="term" value="F:RNA binding"/>
    <property type="evidence" value="ECO:0007669"/>
    <property type="project" value="UniProtKB-UniRule"/>
</dbReference>
<keyword evidence="2" id="KW-0677">Repeat</keyword>
<keyword evidence="12" id="KW-1185">Reference proteome</keyword>
<feature type="domain" description="C3H1-type" evidence="10">
    <location>
        <begin position="337"/>
        <end position="364"/>
    </location>
</feature>
<evidence type="ECO:0000256" key="7">
    <source>
        <dbReference type="PROSITE-ProRule" id="PRU00723"/>
    </source>
</evidence>
<reference evidence="11" key="1">
    <citation type="journal article" date="2023" name="Insect Mol. Biol.">
        <title>Genome sequencing provides insights into the evolution of gene families encoding plant cell wall-degrading enzymes in longhorned beetles.</title>
        <authorList>
            <person name="Shin N.R."/>
            <person name="Okamura Y."/>
            <person name="Kirsch R."/>
            <person name="Pauchet Y."/>
        </authorList>
    </citation>
    <scope>NUCLEOTIDE SEQUENCE</scope>
    <source>
        <strain evidence="11">AMC_N1</strain>
    </source>
</reference>
<evidence type="ECO:0000256" key="3">
    <source>
        <dbReference type="ARBA" id="ARBA00022771"/>
    </source>
</evidence>
<evidence type="ECO:0000256" key="5">
    <source>
        <dbReference type="ARBA" id="ARBA00022884"/>
    </source>
</evidence>
<evidence type="ECO:0000256" key="4">
    <source>
        <dbReference type="ARBA" id="ARBA00022833"/>
    </source>
</evidence>
<dbReference type="Proteomes" id="UP001162162">
    <property type="component" value="Unassembled WGS sequence"/>
</dbReference>
<keyword evidence="8" id="KW-0175">Coiled coil</keyword>
<evidence type="ECO:0000259" key="10">
    <source>
        <dbReference type="PROSITE" id="PS50103"/>
    </source>
</evidence>
<dbReference type="InterPro" id="IPR009145">
    <property type="entry name" value="U2AF_small"/>
</dbReference>
<dbReference type="InterPro" id="IPR003954">
    <property type="entry name" value="RRM_euk-type"/>
</dbReference>
<feature type="zinc finger region" description="C3H1-type" evidence="7">
    <location>
        <begin position="337"/>
        <end position="364"/>
    </location>
</feature>